<sequence>MITEASTHLIISEAAEDLIPNESLSIETYAEGLMDDLFNDIDSILDGRRKRPAKTVRAEYVPIQTVMLKTPEVVLPQRVHGTVKAMSPTKKQQTSTLVFNHPSVTAISTRTQQNSSGLGNLLIMGATLSLAMVGTLYLTDSRLLTNLTAKLIPQSSQTSQPQAPVVIKPDPQAELVNYMLEALAVIEQQGTSTNQTSARSGFPAVNLNQTNSLALPSTQPIGTLPPPVSANNVAPAPSRVTNVVERIYIPVYQAPQPLRPLPQVLPIPALVSTPETVKNLPNAAQPASKPIPAKVLTATVKPAGKPQLPAIAPPKLPTAPATIKQQVYLPPSYSAELEGLLELGNKSAALFKIDGVTRRINLGEGIGSSGWTLVEVSNGEAIIRRNGEVRSIYAGQKL</sequence>
<organism evidence="2 3">
    <name type="scientific">Anabaena cylindrica (strain ATCC 27899 / PCC 7122)</name>
    <dbReference type="NCBI Taxonomy" id="272123"/>
    <lineage>
        <taxon>Bacteria</taxon>
        <taxon>Bacillati</taxon>
        <taxon>Cyanobacteriota</taxon>
        <taxon>Cyanophyceae</taxon>
        <taxon>Nostocales</taxon>
        <taxon>Nostocaceae</taxon>
        <taxon>Anabaena</taxon>
    </lineage>
</organism>
<keyword evidence="1" id="KW-1133">Transmembrane helix</keyword>
<reference evidence="3" key="1">
    <citation type="journal article" date="2013" name="Proc. Natl. Acad. Sci. U.S.A.">
        <title>Improving the coverage of the cyanobacterial phylum using diversity-driven genome sequencing.</title>
        <authorList>
            <person name="Shih P.M."/>
            <person name="Wu D."/>
            <person name="Latifi A."/>
            <person name="Axen S.D."/>
            <person name="Fewer D.P."/>
            <person name="Talla E."/>
            <person name="Calteau A."/>
            <person name="Cai F."/>
            <person name="Tandeau de Marsac N."/>
            <person name="Rippka R."/>
            <person name="Herdman M."/>
            <person name="Sivonen K."/>
            <person name="Coursin T."/>
            <person name="Laurent T."/>
            <person name="Goodwin L."/>
            <person name="Nolan M."/>
            <person name="Davenport K.W."/>
            <person name="Han C.S."/>
            <person name="Rubin E.M."/>
            <person name="Eisen J.A."/>
            <person name="Woyke T."/>
            <person name="Gugger M."/>
            <person name="Kerfeld C.A."/>
        </authorList>
    </citation>
    <scope>NUCLEOTIDE SEQUENCE [LARGE SCALE GENOMIC DNA]</scope>
    <source>
        <strain evidence="3">ATCC 27899 / PCC 7122</strain>
    </source>
</reference>
<evidence type="ECO:0000313" key="3">
    <source>
        <dbReference type="Proteomes" id="UP000010474"/>
    </source>
</evidence>
<dbReference type="STRING" id="272123.Anacy_4616"/>
<feature type="transmembrane region" description="Helical" evidence="1">
    <location>
        <begin position="118"/>
        <end position="138"/>
    </location>
</feature>
<dbReference type="AlphaFoldDB" id="K9ZN32"/>
<dbReference type="HOGENOM" id="CLU_056357_0_0_3"/>
<dbReference type="PATRIC" id="fig|272123.3.peg.5025"/>
<gene>
    <name evidence="2" type="ordered locus">Anacy_4616</name>
</gene>
<dbReference type="EMBL" id="CP003659">
    <property type="protein sequence ID" value="AFZ59967.1"/>
    <property type="molecule type" value="Genomic_DNA"/>
</dbReference>
<evidence type="ECO:0008006" key="4">
    <source>
        <dbReference type="Google" id="ProtNLM"/>
    </source>
</evidence>
<dbReference type="OrthoDB" id="428674at2"/>
<keyword evidence="1" id="KW-0472">Membrane</keyword>
<proteinExistence type="predicted"/>
<dbReference type="KEGG" id="acy:Anacy_4616"/>
<dbReference type="Proteomes" id="UP000010474">
    <property type="component" value="Chromosome"/>
</dbReference>
<name>K9ZN32_ANACC</name>
<accession>K9ZN32</accession>
<dbReference type="eggNOG" id="COG3266">
    <property type="taxonomic scope" value="Bacteria"/>
</dbReference>
<evidence type="ECO:0000313" key="2">
    <source>
        <dbReference type="EMBL" id="AFZ59967.1"/>
    </source>
</evidence>
<dbReference type="RefSeq" id="WP_015216583.1">
    <property type="nucleotide sequence ID" value="NC_019771.1"/>
</dbReference>
<keyword evidence="3" id="KW-1185">Reference proteome</keyword>
<evidence type="ECO:0000256" key="1">
    <source>
        <dbReference type="SAM" id="Phobius"/>
    </source>
</evidence>
<protein>
    <recommendedName>
        <fullName evidence="4">Type II secretion system protein GspC N-terminal domain-containing protein</fullName>
    </recommendedName>
</protein>
<keyword evidence="1" id="KW-0812">Transmembrane</keyword>